<sequence>MPRAWNDLRWDEECPGLVKLVASRKTIAWEQVPVSDPALDRYLEQVAAAYVNGGYLLSRWRAVEYSDTTTWYTARRQIDGYGLLRTFFGNEVVREGLAPLQLAPDPDISSLEEPLAATLSLDGMLAWVLVNGGAHKAYEGPAREAKALAVTATEALTQNRFEDFHVHVSRDAWTPWFYDVAWDHTYVLTDLANAEITVLCITDTD</sequence>
<evidence type="ECO:0000313" key="2">
    <source>
        <dbReference type="Proteomes" id="UP001271792"/>
    </source>
</evidence>
<evidence type="ECO:0000313" key="1">
    <source>
        <dbReference type="EMBL" id="MDX8053498.1"/>
    </source>
</evidence>
<protein>
    <submittedName>
        <fullName evidence="1">Uncharacterized protein</fullName>
    </submittedName>
</protein>
<proteinExistence type="predicted"/>
<dbReference type="EMBL" id="JAXAVV010000016">
    <property type="protein sequence ID" value="MDX8053498.1"/>
    <property type="molecule type" value="Genomic_DNA"/>
</dbReference>
<accession>A0ABU4TYV4</accession>
<keyword evidence="2" id="KW-1185">Reference proteome</keyword>
<organism evidence="1 2">
    <name type="scientific">Lentzea kristufekii</name>
    <dbReference type="NCBI Taxonomy" id="3095430"/>
    <lineage>
        <taxon>Bacteria</taxon>
        <taxon>Bacillati</taxon>
        <taxon>Actinomycetota</taxon>
        <taxon>Actinomycetes</taxon>
        <taxon>Pseudonocardiales</taxon>
        <taxon>Pseudonocardiaceae</taxon>
        <taxon>Lentzea</taxon>
    </lineage>
</organism>
<dbReference type="Proteomes" id="UP001271792">
    <property type="component" value="Unassembled WGS sequence"/>
</dbReference>
<reference evidence="1 2" key="1">
    <citation type="submission" date="2023-11" db="EMBL/GenBank/DDBJ databases">
        <title>Lentzea sokolovensis, sp. nov., Lentzea kristufkii, sp. nov., and Lentzea miocenensis, sp. nov., rare actinobacteria from Sokolov Coal Basin, Miocene lacustrine sediment, Czech Republic.</title>
        <authorList>
            <person name="Lara A."/>
            <person name="Kotroba L."/>
            <person name="Nouioui I."/>
            <person name="Neumann-Schaal M."/>
            <person name="Mast Y."/>
            <person name="Chronakova A."/>
        </authorList>
    </citation>
    <scope>NUCLEOTIDE SEQUENCE [LARGE SCALE GENOMIC DNA]</scope>
    <source>
        <strain evidence="1 2">BCCO 10_0798</strain>
    </source>
</reference>
<name>A0ABU4TYV4_9PSEU</name>
<gene>
    <name evidence="1" type="ORF">SK571_29355</name>
</gene>
<dbReference type="RefSeq" id="WP_319987315.1">
    <property type="nucleotide sequence ID" value="NZ_JAXAVV010000016.1"/>
</dbReference>
<comment type="caution">
    <text evidence="1">The sequence shown here is derived from an EMBL/GenBank/DDBJ whole genome shotgun (WGS) entry which is preliminary data.</text>
</comment>